<dbReference type="KEGG" id="ahg:AHOG_01370"/>
<sequence>MSGTWASAPDLARIVPGSAGIPTRLPACVAAAGDDDSGAATPLALAVLSALLLLILLGLHLGSVIVARHRAEGAADLAALAAAGRSAAGESIACERARHLTDRMGVRLEHCALLGLDAVVEVHRDVIGPLPVPGIVTARARAGWR</sequence>
<reference evidence="1 2" key="1">
    <citation type="submission" date="2017-07" db="EMBL/GenBank/DDBJ databases">
        <title>Complete genome sequence of Actinoalloteichus hoggarensis DSM 45943, type strain of Actinoalloteichus hoggarensis.</title>
        <authorList>
            <person name="Ruckert C."/>
            <person name="Nouioui I."/>
            <person name="Willmese J."/>
            <person name="van Wezel G."/>
            <person name="Klenk H.-P."/>
            <person name="Kalinowski J."/>
            <person name="Zotchev S.B."/>
        </authorList>
    </citation>
    <scope>NUCLEOTIDE SEQUENCE [LARGE SCALE GENOMIC DNA]</scope>
    <source>
        <strain evidence="1 2">DSM 45943</strain>
    </source>
</reference>
<dbReference type="AlphaFoldDB" id="A0A221VWL5"/>
<accession>A0A221VWL5</accession>
<dbReference type="Pfam" id="PF13400">
    <property type="entry name" value="Tad"/>
    <property type="match status" value="1"/>
</dbReference>
<dbReference type="NCBIfam" id="TIGR03816">
    <property type="entry name" value="tadE_like_DECH"/>
    <property type="match status" value="1"/>
</dbReference>
<evidence type="ECO:0000313" key="1">
    <source>
        <dbReference type="EMBL" id="ASO17940.1"/>
    </source>
</evidence>
<dbReference type="InterPro" id="IPR021202">
    <property type="entry name" value="Rv3654c-like"/>
</dbReference>
<dbReference type="EMBL" id="CP022521">
    <property type="protein sequence ID" value="ASO17940.1"/>
    <property type="molecule type" value="Genomic_DNA"/>
</dbReference>
<gene>
    <name evidence="1" type="ORF">AHOG_01370</name>
</gene>
<organism evidence="1 2">
    <name type="scientific">Actinoalloteichus hoggarensis</name>
    <dbReference type="NCBI Taxonomy" id="1470176"/>
    <lineage>
        <taxon>Bacteria</taxon>
        <taxon>Bacillati</taxon>
        <taxon>Actinomycetota</taxon>
        <taxon>Actinomycetes</taxon>
        <taxon>Pseudonocardiales</taxon>
        <taxon>Pseudonocardiaceae</taxon>
        <taxon>Actinoalloteichus</taxon>
    </lineage>
</organism>
<keyword evidence="2" id="KW-1185">Reference proteome</keyword>
<dbReference type="Proteomes" id="UP000204221">
    <property type="component" value="Chromosome"/>
</dbReference>
<dbReference type="RefSeq" id="WP_093939740.1">
    <property type="nucleotide sequence ID" value="NZ_CP022521.1"/>
</dbReference>
<protein>
    <submittedName>
        <fullName evidence="1">Uncharacterized protein</fullName>
    </submittedName>
</protein>
<name>A0A221VWL5_9PSEU</name>
<evidence type="ECO:0000313" key="2">
    <source>
        <dbReference type="Proteomes" id="UP000204221"/>
    </source>
</evidence>
<dbReference type="OrthoDB" id="3701005at2"/>
<dbReference type="InterPro" id="IPR028087">
    <property type="entry name" value="Tad_N"/>
</dbReference>
<proteinExistence type="predicted"/>